<accession>A0ABY5H1N0</accession>
<reference evidence="1" key="1">
    <citation type="submission" date="2021-04" db="EMBL/GenBank/DDBJ databases">
        <title>Oceanospirillales bacteria with DddD are important DMSP degraders in coastal seawater.</title>
        <authorList>
            <person name="Liu J."/>
        </authorList>
    </citation>
    <scope>NUCLEOTIDE SEQUENCE</scope>
    <source>
        <strain evidence="1">GY6</strain>
        <plasmid evidence="1">unnamed</plasmid>
    </source>
</reference>
<geneLocation type="plasmid" evidence="1 2">
    <name>unnamed</name>
</geneLocation>
<protein>
    <submittedName>
        <fullName evidence="1">Uncharacterized protein</fullName>
    </submittedName>
</protein>
<gene>
    <name evidence="1" type="ORF">KDX31_20935</name>
</gene>
<keyword evidence="2" id="KW-1185">Reference proteome</keyword>
<organism evidence="1 2">
    <name type="scientific">Amphritea atlantica</name>
    <dbReference type="NCBI Taxonomy" id="355243"/>
    <lineage>
        <taxon>Bacteria</taxon>
        <taxon>Pseudomonadati</taxon>
        <taxon>Pseudomonadota</taxon>
        <taxon>Gammaproteobacteria</taxon>
        <taxon>Oceanospirillales</taxon>
        <taxon>Oceanospirillaceae</taxon>
        <taxon>Amphritea</taxon>
    </lineage>
</organism>
<keyword evidence="1" id="KW-0614">Plasmid</keyword>
<proteinExistence type="predicted"/>
<dbReference type="Proteomes" id="UP001059950">
    <property type="component" value="Plasmid unnamed"/>
</dbReference>
<evidence type="ECO:0000313" key="2">
    <source>
        <dbReference type="Proteomes" id="UP001059950"/>
    </source>
</evidence>
<name>A0ABY5H1N0_9GAMM</name>
<dbReference type="EMBL" id="CP073345">
    <property type="protein sequence ID" value="UTW05583.1"/>
    <property type="molecule type" value="Genomic_DNA"/>
</dbReference>
<sequence>MSEFSKLYAPHTSYDKQITAELVPNKNKTNKNKNLKTNPIRKNSIIAIKWCKCTMKVRQTPAAAIHSAAACKSGQPLGFPGA</sequence>
<evidence type="ECO:0000313" key="1">
    <source>
        <dbReference type="EMBL" id="UTW05583.1"/>
    </source>
</evidence>